<keyword evidence="4" id="KW-1185">Reference proteome</keyword>
<feature type="coiled-coil region" evidence="1">
    <location>
        <begin position="138"/>
        <end position="165"/>
    </location>
</feature>
<evidence type="ECO:0000313" key="3">
    <source>
        <dbReference type="EMBL" id="PVV04833.1"/>
    </source>
</evidence>
<dbReference type="PANTHER" id="PTHR28058">
    <property type="entry name" value="37S RIBOSOMAL PROTEIN MRP51, MITOCHONDRIAL"/>
    <property type="match status" value="1"/>
</dbReference>
<dbReference type="Proteomes" id="UP000245609">
    <property type="component" value="Unassembled WGS sequence"/>
</dbReference>
<comment type="caution">
    <text evidence="3">The sequence shown here is derived from an EMBL/GenBank/DDBJ whole genome shotgun (WGS) entry which is preliminary data.</text>
</comment>
<evidence type="ECO:0000256" key="1">
    <source>
        <dbReference type="SAM" id="Coils"/>
    </source>
</evidence>
<name>A0A2T9ZJP6_9FUNG</name>
<proteinExistence type="predicted"/>
<dbReference type="OrthoDB" id="2735536at2759"/>
<sequence length="314" mass="35516">MSGRFATLFRNSKVAAFDPAIKQVYTTPPHLKEKGNWGIKYTLSKKVHTNYVSIEKMDSKERFPVLKNETSRVGTLKSLRENLKGSSGPLTEAQIKKNSQEEYGFIKDNYNLNLKFKTHPSSNITINSNKKSLSDLSANEFQDLLAEARKKREEFKEALSHKTIKPTEVETFMGLKPSSEDSIGASTVRMNRGNNYFVYVPFDDEEFAVEGRILSSTGSKLDVGIQGTIATLPKAILHQNPQEIDRSVRKFYIRDFSYKKGNVLELHLKTEKYNESSHSRGNKRPNSPAFARSPTGQDKLQGVLSELNRTIENS</sequence>
<dbReference type="Pfam" id="PF11709">
    <property type="entry name" value="Mit_ribos_Mrp51"/>
    <property type="match status" value="1"/>
</dbReference>
<keyword evidence="1" id="KW-0175">Coiled coil</keyword>
<gene>
    <name evidence="3" type="ORF">BB560_000655</name>
</gene>
<feature type="region of interest" description="Disordered" evidence="2">
    <location>
        <begin position="272"/>
        <end position="301"/>
    </location>
</feature>
<dbReference type="InterPro" id="IPR016712">
    <property type="entry name" value="Rbsml_bS1m-like"/>
</dbReference>
<evidence type="ECO:0000256" key="2">
    <source>
        <dbReference type="SAM" id="MobiDB-lite"/>
    </source>
</evidence>
<dbReference type="EMBL" id="MBFS01000073">
    <property type="protein sequence ID" value="PVV04833.1"/>
    <property type="molecule type" value="Genomic_DNA"/>
</dbReference>
<reference evidence="3 4" key="1">
    <citation type="journal article" date="2018" name="MBio">
        <title>Comparative Genomics Reveals the Core Gene Toolbox for the Fungus-Insect Symbiosis.</title>
        <authorList>
            <person name="Wang Y."/>
            <person name="Stata M."/>
            <person name="Wang W."/>
            <person name="Stajich J.E."/>
            <person name="White M.M."/>
            <person name="Moncalvo J.M."/>
        </authorList>
    </citation>
    <scope>NUCLEOTIDE SEQUENCE [LARGE SCALE GENOMIC DNA]</scope>
    <source>
        <strain evidence="3 4">SC-DP-2</strain>
    </source>
</reference>
<organism evidence="3 4">
    <name type="scientific">Smittium megazygosporum</name>
    <dbReference type="NCBI Taxonomy" id="133381"/>
    <lineage>
        <taxon>Eukaryota</taxon>
        <taxon>Fungi</taxon>
        <taxon>Fungi incertae sedis</taxon>
        <taxon>Zoopagomycota</taxon>
        <taxon>Kickxellomycotina</taxon>
        <taxon>Harpellomycetes</taxon>
        <taxon>Harpellales</taxon>
        <taxon>Legeriomycetaceae</taxon>
        <taxon>Smittium</taxon>
    </lineage>
</organism>
<protein>
    <submittedName>
        <fullName evidence="3">Uncharacterized protein</fullName>
    </submittedName>
</protein>
<evidence type="ECO:0000313" key="4">
    <source>
        <dbReference type="Proteomes" id="UP000245609"/>
    </source>
</evidence>
<dbReference type="PANTHER" id="PTHR28058:SF1">
    <property type="entry name" value="SMALL RIBOSOMAL SUBUNIT PROTEIN BS1M"/>
    <property type="match status" value="1"/>
</dbReference>
<dbReference type="STRING" id="133381.A0A2T9ZJP6"/>
<accession>A0A2T9ZJP6</accession>
<dbReference type="AlphaFoldDB" id="A0A2T9ZJP6"/>